<reference evidence="1 2" key="1">
    <citation type="submission" date="2018-06" db="EMBL/GenBank/DDBJ databases">
        <authorList>
            <consortium name="Pathogen Informatics"/>
            <person name="Doyle S."/>
        </authorList>
    </citation>
    <scope>NUCLEOTIDE SEQUENCE [LARGE SCALE GENOMIC DNA]</scope>
    <source>
        <strain evidence="1 2">NCTC11112</strain>
    </source>
</reference>
<organism evidence="1 2">
    <name type="scientific">Escherichia coli</name>
    <dbReference type="NCBI Taxonomy" id="562"/>
    <lineage>
        <taxon>Bacteria</taxon>
        <taxon>Pseudomonadati</taxon>
        <taxon>Pseudomonadota</taxon>
        <taxon>Gammaproteobacteria</taxon>
        <taxon>Enterobacterales</taxon>
        <taxon>Enterobacteriaceae</taxon>
        <taxon>Escherichia</taxon>
    </lineage>
</organism>
<dbReference type="EMBL" id="UGAW01000001">
    <property type="protein sequence ID" value="STG54900.1"/>
    <property type="molecule type" value="Genomic_DNA"/>
</dbReference>
<name>A0A376MXG1_ECOLX</name>
<protein>
    <submittedName>
        <fullName evidence="1">Uncharacterized protein</fullName>
    </submittedName>
</protein>
<evidence type="ECO:0000313" key="2">
    <source>
        <dbReference type="Proteomes" id="UP000254817"/>
    </source>
</evidence>
<proteinExistence type="predicted"/>
<accession>A0A376MXG1</accession>
<evidence type="ECO:0000313" key="1">
    <source>
        <dbReference type="EMBL" id="STG54900.1"/>
    </source>
</evidence>
<dbReference type="AlphaFoldDB" id="A0A376MXG1"/>
<dbReference type="Proteomes" id="UP000254817">
    <property type="component" value="Unassembled WGS sequence"/>
</dbReference>
<gene>
    <name evidence="1" type="ORF">NCTC11112_05507</name>
</gene>
<sequence>MNGVAHPTFISTAAEHAGHRRNAQLFNVFARIQVIFHIHNHLTFLTMDSELIGTSNAGAIEQRINGKGGCPRFYRIKPEGGKVGELFFTVGVSVDRQAASR</sequence>